<keyword evidence="3" id="KW-1185">Reference proteome</keyword>
<accession>A0AAV7LTT0</accession>
<feature type="compositionally biased region" description="Basic and acidic residues" evidence="1">
    <location>
        <begin position="1"/>
        <end position="14"/>
    </location>
</feature>
<organism evidence="2 3">
    <name type="scientific">Pleurodeles waltl</name>
    <name type="common">Iberian ribbed newt</name>
    <dbReference type="NCBI Taxonomy" id="8319"/>
    <lineage>
        <taxon>Eukaryota</taxon>
        <taxon>Metazoa</taxon>
        <taxon>Chordata</taxon>
        <taxon>Craniata</taxon>
        <taxon>Vertebrata</taxon>
        <taxon>Euteleostomi</taxon>
        <taxon>Amphibia</taxon>
        <taxon>Batrachia</taxon>
        <taxon>Caudata</taxon>
        <taxon>Salamandroidea</taxon>
        <taxon>Salamandridae</taxon>
        <taxon>Pleurodelinae</taxon>
        <taxon>Pleurodeles</taxon>
    </lineage>
</organism>
<feature type="non-terminal residue" evidence="2">
    <location>
        <position position="53"/>
    </location>
</feature>
<evidence type="ECO:0000313" key="3">
    <source>
        <dbReference type="Proteomes" id="UP001066276"/>
    </source>
</evidence>
<evidence type="ECO:0000313" key="2">
    <source>
        <dbReference type="EMBL" id="KAJ1094064.1"/>
    </source>
</evidence>
<dbReference type="AlphaFoldDB" id="A0AAV7LTT0"/>
<dbReference type="Proteomes" id="UP001066276">
    <property type="component" value="Chromosome 11"/>
</dbReference>
<reference evidence="2" key="1">
    <citation type="journal article" date="2022" name="bioRxiv">
        <title>Sequencing and chromosome-scale assembly of the giantPleurodeles waltlgenome.</title>
        <authorList>
            <person name="Brown T."/>
            <person name="Elewa A."/>
            <person name="Iarovenko S."/>
            <person name="Subramanian E."/>
            <person name="Araus A.J."/>
            <person name="Petzold A."/>
            <person name="Susuki M."/>
            <person name="Suzuki K.-i.T."/>
            <person name="Hayashi T."/>
            <person name="Toyoda A."/>
            <person name="Oliveira C."/>
            <person name="Osipova E."/>
            <person name="Leigh N.D."/>
            <person name="Simon A."/>
            <person name="Yun M.H."/>
        </authorList>
    </citation>
    <scope>NUCLEOTIDE SEQUENCE</scope>
    <source>
        <strain evidence="2">20211129_DDA</strain>
        <tissue evidence="2">Liver</tissue>
    </source>
</reference>
<gene>
    <name evidence="2" type="ORF">NDU88_007149</name>
</gene>
<proteinExistence type="predicted"/>
<feature type="compositionally biased region" description="Basic and acidic residues" evidence="1">
    <location>
        <begin position="44"/>
        <end position="53"/>
    </location>
</feature>
<feature type="region of interest" description="Disordered" evidence="1">
    <location>
        <begin position="1"/>
        <end position="53"/>
    </location>
</feature>
<evidence type="ECO:0000256" key="1">
    <source>
        <dbReference type="SAM" id="MobiDB-lite"/>
    </source>
</evidence>
<comment type="caution">
    <text evidence="2">The sequence shown here is derived from an EMBL/GenBank/DDBJ whole genome shotgun (WGS) entry which is preliminary data.</text>
</comment>
<name>A0AAV7LTT0_PLEWA</name>
<sequence length="53" mass="6188">MEAGRKQEDREKTGRLGGNRETVQKTVRLQRKQGDWEETWTVGENRDTGRKQG</sequence>
<protein>
    <submittedName>
        <fullName evidence="2">Uncharacterized protein</fullName>
    </submittedName>
</protein>
<dbReference type="EMBL" id="JANPWB010000015">
    <property type="protein sequence ID" value="KAJ1094064.1"/>
    <property type="molecule type" value="Genomic_DNA"/>
</dbReference>